<keyword evidence="9" id="KW-0547">Nucleotide-binding</keyword>
<evidence type="ECO:0000259" key="17">
    <source>
        <dbReference type="PROSITE" id="PS51918"/>
    </source>
</evidence>
<dbReference type="GO" id="GO:0051539">
    <property type="term" value="F:4 iron, 4 sulfur cluster binding"/>
    <property type="evidence" value="ECO:0007669"/>
    <property type="project" value="UniProtKB-KW"/>
</dbReference>
<feature type="region of interest" description="Disordered" evidence="15">
    <location>
        <begin position="241"/>
        <end position="284"/>
    </location>
</feature>
<dbReference type="Proteomes" id="UP000009170">
    <property type="component" value="Unassembled WGS sequence"/>
</dbReference>
<comment type="cofactor">
    <cofactor evidence="1">
        <name>[4Fe-4S] cluster</name>
        <dbReference type="ChEBI" id="CHEBI:49883"/>
    </cofactor>
</comment>
<protein>
    <recommendedName>
        <fullName evidence="4">tRNA 4-demethylwyosine synthase (AdoMet-dependent)</fullName>
        <ecNumber evidence="4">4.1.3.44</ecNumber>
    </recommendedName>
</protein>
<gene>
    <name evidence="18" type="ORF">OT_ostta03g03140</name>
</gene>
<keyword evidence="5" id="KW-0004">4Fe-4S</keyword>
<accession>A0A090M4W0</accession>
<dbReference type="FunCoup" id="A0A090M4W0">
    <property type="interactions" value="1560"/>
</dbReference>
<comment type="caution">
    <text evidence="18">The sequence shown here is derived from an EMBL/GenBank/DDBJ whole genome shotgun (WGS) entry which is preliminary data.</text>
</comment>
<organism evidence="18 19">
    <name type="scientific">Ostreococcus tauri</name>
    <name type="common">Marine green alga</name>
    <dbReference type="NCBI Taxonomy" id="70448"/>
    <lineage>
        <taxon>Eukaryota</taxon>
        <taxon>Viridiplantae</taxon>
        <taxon>Chlorophyta</taxon>
        <taxon>Mamiellophyceae</taxon>
        <taxon>Mamiellales</taxon>
        <taxon>Bathycoccaceae</taxon>
        <taxon>Ostreococcus</taxon>
    </lineage>
</organism>
<dbReference type="EC" id="4.1.3.44" evidence="4"/>
<evidence type="ECO:0000259" key="16">
    <source>
        <dbReference type="PROSITE" id="PS50902"/>
    </source>
</evidence>
<keyword evidence="19" id="KW-1185">Reference proteome</keyword>
<evidence type="ECO:0000256" key="8">
    <source>
        <dbReference type="ARBA" id="ARBA00022723"/>
    </source>
</evidence>
<dbReference type="GO" id="GO:0031591">
    <property type="term" value="P:wybutosine biosynthetic process"/>
    <property type="evidence" value="ECO:0007669"/>
    <property type="project" value="TreeGrafter"/>
</dbReference>
<keyword evidence="10" id="KW-0408">Iron</keyword>
<dbReference type="EMBL" id="CAID01000003">
    <property type="protein sequence ID" value="CEF97164.1"/>
    <property type="molecule type" value="Genomic_DNA"/>
</dbReference>
<dbReference type="SFLD" id="SFLDG01071">
    <property type="entry name" value="tRNA_wybutosine-synthesizing"/>
    <property type="match status" value="1"/>
</dbReference>
<evidence type="ECO:0000256" key="4">
    <source>
        <dbReference type="ARBA" id="ARBA00012821"/>
    </source>
</evidence>
<keyword evidence="6" id="KW-0949">S-adenosyl-L-methionine</keyword>
<feature type="domain" description="Radical SAM core" evidence="17">
    <location>
        <begin position="331"/>
        <end position="575"/>
    </location>
</feature>
<evidence type="ECO:0000256" key="3">
    <source>
        <dbReference type="ARBA" id="ARBA00010115"/>
    </source>
</evidence>
<dbReference type="Pfam" id="PF00258">
    <property type="entry name" value="Flavodoxin_1"/>
    <property type="match status" value="1"/>
</dbReference>
<dbReference type="InterPro" id="IPR013917">
    <property type="entry name" value="tRNA_wybutosine-synth"/>
</dbReference>
<dbReference type="SFLD" id="SFLDF00284">
    <property type="entry name" value="tRNA_wybutosine-synthesizing"/>
    <property type="match status" value="1"/>
</dbReference>
<dbReference type="OrthoDB" id="271553at2759"/>
<dbReference type="GO" id="GO:0046872">
    <property type="term" value="F:metal ion binding"/>
    <property type="evidence" value="ECO:0007669"/>
    <property type="project" value="UniProtKB-KW"/>
</dbReference>
<dbReference type="PROSITE" id="PS50902">
    <property type="entry name" value="FLAVODOXIN_LIKE"/>
    <property type="match status" value="1"/>
</dbReference>
<dbReference type="GO" id="GO:0102521">
    <property type="term" value="F:tRNA-4-demethylwyosine synthase activity"/>
    <property type="evidence" value="ECO:0007669"/>
    <property type="project" value="UniProtKB-EC"/>
</dbReference>
<evidence type="ECO:0000256" key="15">
    <source>
        <dbReference type="SAM" id="MobiDB-lite"/>
    </source>
</evidence>
<evidence type="ECO:0000256" key="9">
    <source>
        <dbReference type="ARBA" id="ARBA00022741"/>
    </source>
</evidence>
<sequence>MSTSRPALEGPLAFALGVSVLGCGFVLGARAAAMTLEYAVGRAGDAGTRARERAATALDSTSTTGKNLVVYMTTGGTSERFARALATRAAKATGERWTTMDGGDVDDPENTLGGERGITTVVFVVSTDTGGAAPKRGAWLARWARETAYDERAGWMYLKNLRYAVFGCGNREYGDDFNRVGRALDAHLARMGAERLVRRRDGDEATGRMEAQFEDWAEKVVKRLASSSRASDVVAKGGLFEESTSTDDVEGGCGSQDEDALSIAGSEDGQDMEDIGENEGGEPKEMVTPALRGALTKQGYKILGSHSGVKICRWTKAMLRGRGGCYKHTFYGIESHRCMETTPSLACANKCTFCWRHHTNPVGKSWRWKMDEPLELVEQAISEHCKMVKQMKGVPGVLPEKLAEGMEPKHCALSLVGEPIMYPEIAKFVSELHSRKISTFLVTNAQFPEAIVDLPPITQLYVSVDAATPETLKAVDRPLFVDYWDRFVNSLKSLKMKQQRTVYRLTLVAGYNMEDIAEYAKLIDLGQPDFIEIKGVTFCGSSDTSSLTMKNVPYHKDVCKFGEAIVNMRRRENGEEEYGLACEHAHSCCILLARTDKYKIDNEWYTWINYDKFQRLVVKGEKFTAADYIERTPKWATYGAVEAGFDPEQTRHIKIRNHPGKDKTAPLIQGEA</sequence>
<dbReference type="InterPro" id="IPR034556">
    <property type="entry name" value="tRNA_wybutosine-synthase"/>
</dbReference>
<evidence type="ECO:0000256" key="14">
    <source>
        <dbReference type="ARBA" id="ARBA00049466"/>
    </source>
</evidence>
<dbReference type="Pfam" id="PF04055">
    <property type="entry name" value="Radical_SAM"/>
    <property type="match status" value="1"/>
</dbReference>
<dbReference type="GeneID" id="9833693"/>
<keyword evidence="8" id="KW-0479">Metal-binding</keyword>
<dbReference type="SUPFAM" id="SSF52218">
    <property type="entry name" value="Flavoproteins"/>
    <property type="match status" value="1"/>
</dbReference>
<keyword evidence="12" id="KW-0456">Lyase</keyword>
<keyword evidence="7" id="KW-0819">tRNA processing</keyword>
<dbReference type="Pfam" id="PF08608">
    <property type="entry name" value="Wyosine_form"/>
    <property type="match status" value="1"/>
</dbReference>
<reference evidence="18 19" key="2">
    <citation type="journal article" date="2014" name="BMC Genomics">
        <title>An improved genome of the model marine alga Ostreococcus tauri unfolds by assessing Illumina de novo assemblies.</title>
        <authorList>
            <person name="Blanc-Mathieu R."/>
            <person name="Verhelst B."/>
            <person name="Derelle E."/>
            <person name="Rombauts S."/>
            <person name="Bouget F.Y."/>
            <person name="Carre I."/>
            <person name="Chateau A."/>
            <person name="Eyre-Walker A."/>
            <person name="Grimsley N."/>
            <person name="Moreau H."/>
            <person name="Piegu B."/>
            <person name="Rivals E."/>
            <person name="Schackwitz W."/>
            <person name="Van de Peer Y."/>
            <person name="Piganeau G."/>
        </authorList>
    </citation>
    <scope>NUCLEOTIDE SEQUENCE [LARGE SCALE GENOMIC DNA]</scope>
    <source>
        <strain evidence="19">OTTH 0595 / CCAP 157/2 / RCC745</strain>
    </source>
</reference>
<comment type="function">
    <text evidence="13">Probable component of the wybutosine biosynthesis pathway. Wybutosine is a hyper modified guanosine with a tricyclic base found at the 3'-position adjacent to the anticodon of eukaryotic phenylalanine tRNA. Catalyzes the condensation of N-methylguanine with 2 carbon atoms from pyruvate to form the tricyclic 4-demethylwyosine, an intermediate in wybutosine biosynthesis.</text>
</comment>
<dbReference type="Gene3D" id="3.20.20.70">
    <property type="entry name" value="Aldolase class I"/>
    <property type="match status" value="1"/>
</dbReference>
<keyword evidence="11" id="KW-0411">Iron-sulfur</keyword>
<evidence type="ECO:0000256" key="10">
    <source>
        <dbReference type="ARBA" id="ARBA00023004"/>
    </source>
</evidence>
<dbReference type="PROSITE" id="PS51918">
    <property type="entry name" value="RADICAL_SAM"/>
    <property type="match status" value="1"/>
</dbReference>
<dbReference type="PRINTS" id="PR00369">
    <property type="entry name" value="FLAVODOXIN"/>
</dbReference>
<dbReference type="PROSITE" id="PS51257">
    <property type="entry name" value="PROKAR_LIPOPROTEIN"/>
    <property type="match status" value="1"/>
</dbReference>
<dbReference type="InterPro" id="IPR029039">
    <property type="entry name" value="Flavoprotein-like_sf"/>
</dbReference>
<comment type="similarity">
    <text evidence="3">Belongs to the TYW1 family.</text>
</comment>
<name>A0A090M4W0_OSTTA</name>
<dbReference type="RefSeq" id="XP_003078225.2">
    <property type="nucleotide sequence ID" value="XM_003078177.2"/>
</dbReference>
<dbReference type="SFLD" id="SFLDS00029">
    <property type="entry name" value="Radical_SAM"/>
    <property type="match status" value="1"/>
</dbReference>
<comment type="catalytic activity">
    <reaction evidence="14">
        <text>N(1)-methylguanosine(37) in tRNA(Phe) + pyruvate + S-adenosyl-L-methionine = 4-demethylwyosine(37) in tRNA(Phe) + 5'-deoxyadenosine + L-methionine + CO2 + H2O</text>
        <dbReference type="Rhea" id="RHEA:36347"/>
        <dbReference type="Rhea" id="RHEA-COMP:10164"/>
        <dbReference type="Rhea" id="RHEA-COMP:10165"/>
        <dbReference type="ChEBI" id="CHEBI:15361"/>
        <dbReference type="ChEBI" id="CHEBI:15377"/>
        <dbReference type="ChEBI" id="CHEBI:16526"/>
        <dbReference type="ChEBI" id="CHEBI:17319"/>
        <dbReference type="ChEBI" id="CHEBI:57844"/>
        <dbReference type="ChEBI" id="CHEBI:59789"/>
        <dbReference type="ChEBI" id="CHEBI:64315"/>
        <dbReference type="ChEBI" id="CHEBI:73542"/>
        <dbReference type="EC" id="4.1.3.44"/>
    </reaction>
</comment>
<dbReference type="Gene3D" id="3.40.50.360">
    <property type="match status" value="1"/>
</dbReference>
<reference evidence="19" key="1">
    <citation type="journal article" date="2006" name="Proc. Natl. Acad. Sci. U.S.A.">
        <title>Genome analysis of the smallest free-living eukaryote Ostreococcus tauri unveils many unique features.</title>
        <authorList>
            <person name="Derelle E."/>
            <person name="Ferraz C."/>
            <person name="Rombauts S."/>
            <person name="Rouze P."/>
            <person name="Worden A.Z."/>
            <person name="Robbens S."/>
            <person name="Partensky F."/>
            <person name="Degroeve S."/>
            <person name="Echeynie S."/>
            <person name="Cooke R."/>
            <person name="Saeys Y."/>
            <person name="Wuyts J."/>
            <person name="Jabbari K."/>
            <person name="Bowler C."/>
            <person name="Panaud O."/>
            <person name="Piegu B."/>
            <person name="Ball S.G."/>
            <person name="Ral J.-P."/>
            <person name="Bouget F.-Y."/>
            <person name="Piganeau G."/>
            <person name="De Baets B."/>
            <person name="Picard A."/>
            <person name="Delseny M."/>
            <person name="Demaille J."/>
            <person name="Van de Peer Y."/>
            <person name="Moreau H."/>
        </authorList>
    </citation>
    <scope>NUCLEOTIDE SEQUENCE [LARGE SCALE GENOMIC DNA]</scope>
    <source>
        <strain evidence="19">OTTH 0595 / CCAP 157/2 / RCC745</strain>
    </source>
</reference>
<evidence type="ECO:0000313" key="19">
    <source>
        <dbReference type="Proteomes" id="UP000009170"/>
    </source>
</evidence>
<dbReference type="FunFam" id="3.20.20.70:FF:000196">
    <property type="entry name" value="S-adenosyl-L-methionine-dependent tRNA 4-demethylwyosine synthase"/>
    <property type="match status" value="1"/>
</dbReference>
<evidence type="ECO:0000256" key="2">
    <source>
        <dbReference type="ARBA" id="ARBA00004797"/>
    </source>
</evidence>
<dbReference type="InterPro" id="IPR058240">
    <property type="entry name" value="rSAM_sf"/>
</dbReference>
<dbReference type="CDD" id="cd01335">
    <property type="entry name" value="Radical_SAM"/>
    <property type="match status" value="1"/>
</dbReference>
<evidence type="ECO:0000256" key="6">
    <source>
        <dbReference type="ARBA" id="ARBA00022691"/>
    </source>
</evidence>
<evidence type="ECO:0000256" key="7">
    <source>
        <dbReference type="ARBA" id="ARBA00022694"/>
    </source>
</evidence>
<evidence type="ECO:0000256" key="13">
    <source>
        <dbReference type="ARBA" id="ARBA00025368"/>
    </source>
</evidence>
<dbReference type="KEGG" id="ota:OT_ostta03g03140"/>
<dbReference type="InterPro" id="IPR001094">
    <property type="entry name" value="Flavdoxin-like"/>
</dbReference>
<evidence type="ECO:0000256" key="5">
    <source>
        <dbReference type="ARBA" id="ARBA00022485"/>
    </source>
</evidence>
<evidence type="ECO:0000256" key="12">
    <source>
        <dbReference type="ARBA" id="ARBA00023239"/>
    </source>
</evidence>
<dbReference type="InterPro" id="IPR008254">
    <property type="entry name" value="Flavodoxin/NO_synth"/>
</dbReference>
<feature type="compositionally biased region" description="Acidic residues" evidence="15">
    <location>
        <begin position="244"/>
        <end position="260"/>
    </location>
</feature>
<evidence type="ECO:0000256" key="1">
    <source>
        <dbReference type="ARBA" id="ARBA00001966"/>
    </source>
</evidence>
<dbReference type="GO" id="GO:0010181">
    <property type="term" value="F:FMN binding"/>
    <property type="evidence" value="ECO:0007669"/>
    <property type="project" value="InterPro"/>
</dbReference>
<feature type="compositionally biased region" description="Acidic residues" evidence="15">
    <location>
        <begin position="268"/>
        <end position="280"/>
    </location>
</feature>
<dbReference type="UniPathway" id="UPA00375"/>
<comment type="pathway">
    <text evidence="2">tRNA modification; wybutosine-tRNA(Phe) biosynthesis.</text>
</comment>
<evidence type="ECO:0000313" key="18">
    <source>
        <dbReference type="EMBL" id="CEF97164.1"/>
    </source>
</evidence>
<dbReference type="STRING" id="70448.A0A090M4W0"/>
<dbReference type="InterPro" id="IPR007197">
    <property type="entry name" value="rSAM"/>
</dbReference>
<dbReference type="AlphaFoldDB" id="A0A090M4W0"/>
<evidence type="ECO:0000256" key="11">
    <source>
        <dbReference type="ARBA" id="ARBA00023014"/>
    </source>
</evidence>
<dbReference type="SUPFAM" id="SSF102114">
    <property type="entry name" value="Radical SAM enzymes"/>
    <property type="match status" value="1"/>
</dbReference>
<feature type="domain" description="Flavodoxin-like" evidence="16">
    <location>
        <begin position="67"/>
        <end position="221"/>
    </location>
</feature>
<dbReference type="PANTHER" id="PTHR13930">
    <property type="entry name" value="S-ADENOSYL-L-METHIONINE-DEPENDENT TRNA 4-DEMETHYLWYOSINE SYNTHASE"/>
    <property type="match status" value="1"/>
</dbReference>
<dbReference type="InterPro" id="IPR013785">
    <property type="entry name" value="Aldolase_TIM"/>
</dbReference>
<dbReference type="PANTHER" id="PTHR13930:SF0">
    <property type="entry name" value="S-ADENOSYL-L-METHIONINE-DEPENDENT TRNA 4-DEMETHYLWYOSINE SYNTHASE TYW1-RELATED"/>
    <property type="match status" value="1"/>
</dbReference>
<dbReference type="InParanoid" id="A0A090M4W0"/>
<proteinExistence type="inferred from homology"/>